<feature type="region of interest" description="Disordered" evidence="1">
    <location>
        <begin position="233"/>
        <end position="536"/>
    </location>
</feature>
<feature type="compositionally biased region" description="Basic and acidic residues" evidence="1">
    <location>
        <begin position="364"/>
        <end position="374"/>
    </location>
</feature>
<reference evidence="2" key="1">
    <citation type="submission" date="2024-06" db="EMBL/GenBank/DDBJ databases">
        <authorList>
            <person name="Dussert Y."/>
            <person name="Peccoud J."/>
            <person name="Pigeault R."/>
        </authorList>
    </citation>
    <scope>NUCLEOTIDE SEQUENCE</scope>
    <source>
        <strain evidence="2">WArc</strain>
    </source>
</reference>
<feature type="compositionally biased region" description="Basic and acidic residues" evidence="1">
    <location>
        <begin position="558"/>
        <end position="575"/>
    </location>
</feature>
<feature type="compositionally biased region" description="Polar residues" evidence="1">
    <location>
        <begin position="348"/>
        <end position="363"/>
    </location>
</feature>
<protein>
    <submittedName>
        <fullName evidence="2">Uncharacterized protein</fullName>
    </submittedName>
</protein>
<feature type="compositionally biased region" description="Polar residues" evidence="1">
    <location>
        <begin position="297"/>
        <end position="310"/>
    </location>
</feature>
<feature type="compositionally biased region" description="Basic and acidic residues" evidence="1">
    <location>
        <begin position="439"/>
        <end position="464"/>
    </location>
</feature>
<feature type="region of interest" description="Disordered" evidence="1">
    <location>
        <begin position="688"/>
        <end position="708"/>
    </location>
</feature>
<sequence>MYTQNTQQYHEFIRGFFTLFDEIKKEDNPIYNSRVGFNAVKFLIKHSTWNLDEDEDKNEACKVILQEHNKIKEDRQGLQRKAKEILNEYIYGDVNDGVKEISIYGDHASIELKNNKKEFKISEFLNSDFCQKNGISGFSTLHSDGKSGMHGFVAEEGGKKIRHYVVTDGSYEMTLNWHDKNGKKCTIKIKIDKDGVDLTERNGITAEELKANKDVKIGGLFLYQIQFRKKGREQENQQSSETFIESNSKNIGVQTHRTLSHNQDNRQEDERYDNPTFATFGHAVPGSRKPDGKESLENFQSPLAENSQSKRTPPSPPLRTSSLPNDQQKGEYQRTILSGGNGYRFPSSDPSKSTIFTKSVIHNQDNRQEDERYDNPIFATFGHAVPGSRKPDRSEQTPNNQQQPKTPQQEGGQPLSTTALNNKSDSGYSSPTHANHGQSKVDPEDLTQKLEEEKLNHQKEDKSSQKHGQNSENHDSETHKTSNESIDEKLKSAQPTNPADQVMGELKEVLEKPNGGLTEPEQQVTKENISKDSFSENVLEKIGEGKQYDTIRKWLKDKIEGKEDNQNLDALEGKLSKKYGQGNIVEKRENDGGKPLSSVNIDGSKESLIDVEQGSDTRSQKSSRRSGQESEEGINEDVKETSFNTPEKIQSELQKDDLADVKTVAAFKSRNDEFKETLNRELEAEEKIEVSSNKVRNEPVGQPIDPAGQVMNELREALGKPGKGLKRPARQIASTLVTNSKNPFLGQIKHDKPIHQWLEKTLAERENADKNSHHR</sequence>
<dbReference type="AlphaFoldDB" id="A0AAU7Q3V8"/>
<accession>A0AAU7Q3V8</accession>
<dbReference type="EMBL" id="CP157942">
    <property type="protein sequence ID" value="XBS66886.1"/>
    <property type="molecule type" value="Genomic_DNA"/>
</dbReference>
<evidence type="ECO:0000256" key="1">
    <source>
        <dbReference type="SAM" id="MobiDB-lite"/>
    </source>
</evidence>
<feature type="compositionally biased region" description="Polar residues" evidence="1">
    <location>
        <begin position="415"/>
        <end position="438"/>
    </location>
</feature>
<feature type="region of interest" description="Disordered" evidence="1">
    <location>
        <begin position="558"/>
        <end position="656"/>
    </location>
</feature>
<feature type="compositionally biased region" description="Basic and acidic residues" evidence="1">
    <location>
        <begin position="263"/>
        <end position="273"/>
    </location>
</feature>
<feature type="compositionally biased region" description="Basic and acidic residues" evidence="1">
    <location>
        <begin position="472"/>
        <end position="491"/>
    </location>
</feature>
<dbReference type="RefSeq" id="WP_153295700.1">
    <property type="nucleotide sequence ID" value="NZ_CP157942.1"/>
</dbReference>
<proteinExistence type="predicted"/>
<evidence type="ECO:0000313" key="2">
    <source>
        <dbReference type="EMBL" id="XBS66886.1"/>
    </source>
</evidence>
<feature type="compositionally biased region" description="Low complexity" evidence="1">
    <location>
        <begin position="396"/>
        <end position="414"/>
    </location>
</feature>
<organism evidence="2">
    <name type="scientific">Wolbachia endosymbiont of Armadillidium arcangelii</name>
    <dbReference type="NCBI Taxonomy" id="3158571"/>
    <lineage>
        <taxon>Bacteria</taxon>
        <taxon>Pseudomonadati</taxon>
        <taxon>Pseudomonadota</taxon>
        <taxon>Alphaproteobacteria</taxon>
        <taxon>Rickettsiales</taxon>
        <taxon>Anaplasmataceae</taxon>
        <taxon>Wolbachieae</taxon>
        <taxon>Wolbachia</taxon>
    </lineage>
</organism>
<feature type="compositionally biased region" description="Polar residues" evidence="1">
    <location>
        <begin position="236"/>
        <end position="262"/>
    </location>
</feature>
<name>A0AAU7Q3V8_9RICK</name>
<gene>
    <name evidence="2" type="ORF">ABLO99_06780</name>
</gene>